<comment type="similarity">
    <text evidence="8 9">Belongs to the Mrp/NBP35 ATP-binding proteins family.</text>
</comment>
<keyword evidence="5 9" id="KW-0067">ATP-binding</keyword>
<feature type="binding site" evidence="9">
    <location>
        <begin position="134"/>
        <end position="141"/>
    </location>
    <ligand>
        <name>ATP</name>
        <dbReference type="ChEBI" id="CHEBI:30616"/>
    </ligand>
</feature>
<dbReference type="RefSeq" id="WP_165099468.1">
    <property type="nucleotide sequence ID" value="NZ_CP049056.1"/>
</dbReference>
<comment type="subunit">
    <text evidence="9">Homodimer.</text>
</comment>
<protein>
    <recommendedName>
        <fullName evidence="9">Iron-sulfur cluster carrier protein</fullName>
    </recommendedName>
</protein>
<evidence type="ECO:0000256" key="2">
    <source>
        <dbReference type="ARBA" id="ARBA00008205"/>
    </source>
</evidence>
<evidence type="ECO:0000256" key="7">
    <source>
        <dbReference type="ARBA" id="ARBA00023014"/>
    </source>
</evidence>
<dbReference type="GO" id="GO:0051539">
    <property type="term" value="F:4 iron, 4 sulfur cluster binding"/>
    <property type="evidence" value="ECO:0007669"/>
    <property type="project" value="TreeGrafter"/>
</dbReference>
<dbReference type="PROSITE" id="PS01215">
    <property type="entry name" value="MRP"/>
    <property type="match status" value="1"/>
</dbReference>
<dbReference type="GO" id="GO:0016887">
    <property type="term" value="F:ATP hydrolysis activity"/>
    <property type="evidence" value="ECO:0007669"/>
    <property type="project" value="UniProtKB-UniRule"/>
</dbReference>
<feature type="region of interest" description="Disordered" evidence="10">
    <location>
        <begin position="84"/>
        <end position="124"/>
    </location>
</feature>
<dbReference type="GO" id="GO:0140663">
    <property type="term" value="F:ATP-dependent FeS chaperone activity"/>
    <property type="evidence" value="ECO:0007669"/>
    <property type="project" value="InterPro"/>
</dbReference>
<dbReference type="Pfam" id="PF10609">
    <property type="entry name" value="ParA"/>
    <property type="match status" value="1"/>
</dbReference>
<dbReference type="AlphaFoldDB" id="A0A7L5C0Q5"/>
<evidence type="ECO:0000256" key="3">
    <source>
        <dbReference type="ARBA" id="ARBA00022723"/>
    </source>
</evidence>
<feature type="domain" description="MIP18 family-like" evidence="11">
    <location>
        <begin position="6"/>
        <end position="75"/>
    </location>
</feature>
<dbReference type="InterPro" id="IPR033756">
    <property type="entry name" value="YlxH/NBP35"/>
</dbReference>
<keyword evidence="3 9" id="KW-0479">Metal-binding</keyword>
<dbReference type="GO" id="GO:0016226">
    <property type="term" value="P:iron-sulfur cluster assembly"/>
    <property type="evidence" value="ECO:0007669"/>
    <property type="project" value="InterPro"/>
</dbReference>
<evidence type="ECO:0000256" key="9">
    <source>
        <dbReference type="HAMAP-Rule" id="MF_02040"/>
    </source>
</evidence>
<keyword evidence="7 9" id="KW-0411">Iron-sulfur</keyword>
<dbReference type="InterPro" id="IPR034904">
    <property type="entry name" value="FSCA_dom_sf"/>
</dbReference>
<dbReference type="GO" id="GO:0046872">
    <property type="term" value="F:metal ion binding"/>
    <property type="evidence" value="ECO:0007669"/>
    <property type="project" value="UniProtKB-KW"/>
</dbReference>
<dbReference type="InterPro" id="IPR002744">
    <property type="entry name" value="MIP18-like"/>
</dbReference>
<evidence type="ECO:0000256" key="6">
    <source>
        <dbReference type="ARBA" id="ARBA00023004"/>
    </source>
</evidence>
<evidence type="ECO:0000313" key="12">
    <source>
        <dbReference type="EMBL" id="QIE56347.1"/>
    </source>
</evidence>
<evidence type="ECO:0000256" key="10">
    <source>
        <dbReference type="SAM" id="MobiDB-lite"/>
    </source>
</evidence>
<organism evidence="12 13">
    <name type="scientific">Pikeienuella piscinae</name>
    <dbReference type="NCBI Taxonomy" id="2748098"/>
    <lineage>
        <taxon>Bacteria</taxon>
        <taxon>Pseudomonadati</taxon>
        <taxon>Pseudomonadota</taxon>
        <taxon>Alphaproteobacteria</taxon>
        <taxon>Rhodobacterales</taxon>
        <taxon>Paracoccaceae</taxon>
        <taxon>Pikeienuella</taxon>
    </lineage>
</organism>
<keyword evidence="9" id="KW-0378">Hydrolase</keyword>
<evidence type="ECO:0000256" key="1">
    <source>
        <dbReference type="ARBA" id="ARBA00007352"/>
    </source>
</evidence>
<dbReference type="Pfam" id="PF01883">
    <property type="entry name" value="FeS_assembly_P"/>
    <property type="match status" value="1"/>
</dbReference>
<dbReference type="PANTHER" id="PTHR42961">
    <property type="entry name" value="IRON-SULFUR PROTEIN NUBPL"/>
    <property type="match status" value="1"/>
</dbReference>
<dbReference type="InterPro" id="IPR019591">
    <property type="entry name" value="Mrp/NBP35_ATP-bd"/>
</dbReference>
<comment type="function">
    <text evidence="9">Binds and transfers iron-sulfur (Fe-S) clusters to target apoproteins. Can hydrolyze ATP.</text>
</comment>
<name>A0A7L5C0Q5_9RHOB</name>
<gene>
    <name evidence="12" type="ORF">G5B40_13260</name>
</gene>
<evidence type="ECO:0000256" key="8">
    <source>
        <dbReference type="ARBA" id="ARBA00024036"/>
    </source>
</evidence>
<reference evidence="12 13" key="1">
    <citation type="submission" date="2020-02" db="EMBL/GenBank/DDBJ databases">
        <title>complete genome sequence of Rhodobacteraceae bacterium.</title>
        <authorList>
            <person name="Park J."/>
            <person name="Kim Y.-S."/>
            <person name="Kim K.-H."/>
        </authorList>
    </citation>
    <scope>NUCLEOTIDE SEQUENCE [LARGE SCALE GENOMIC DNA]</scope>
    <source>
        <strain evidence="12 13">RR4-56</strain>
    </source>
</reference>
<dbReference type="EMBL" id="CP049056">
    <property type="protein sequence ID" value="QIE56347.1"/>
    <property type="molecule type" value="Genomic_DNA"/>
</dbReference>
<dbReference type="GO" id="GO:0005524">
    <property type="term" value="F:ATP binding"/>
    <property type="evidence" value="ECO:0007669"/>
    <property type="project" value="UniProtKB-UniRule"/>
</dbReference>
<dbReference type="SUPFAM" id="SSF117916">
    <property type="entry name" value="Fe-S cluster assembly (FSCA) domain-like"/>
    <property type="match status" value="1"/>
</dbReference>
<keyword evidence="13" id="KW-1185">Reference proteome</keyword>
<proteinExistence type="inferred from homology"/>
<dbReference type="Gene3D" id="3.40.50.300">
    <property type="entry name" value="P-loop containing nucleotide triphosphate hydrolases"/>
    <property type="match status" value="1"/>
</dbReference>
<keyword evidence="6 9" id="KW-0408">Iron</keyword>
<evidence type="ECO:0000256" key="5">
    <source>
        <dbReference type="ARBA" id="ARBA00022840"/>
    </source>
</evidence>
<dbReference type="FunFam" id="3.40.50.300:FF:000418">
    <property type="entry name" value="Iron-sulfur cluster carrier protein"/>
    <property type="match status" value="1"/>
</dbReference>
<dbReference type="KEGG" id="hdh:G5B40_13260"/>
<evidence type="ECO:0000256" key="4">
    <source>
        <dbReference type="ARBA" id="ARBA00022741"/>
    </source>
</evidence>
<keyword evidence="4 9" id="KW-0547">Nucleotide-binding</keyword>
<dbReference type="HAMAP" id="MF_02040">
    <property type="entry name" value="Mrp_NBP35"/>
    <property type="match status" value="1"/>
</dbReference>
<dbReference type="InterPro" id="IPR044304">
    <property type="entry name" value="NUBPL-like"/>
</dbReference>
<dbReference type="SUPFAM" id="SSF52540">
    <property type="entry name" value="P-loop containing nucleoside triphosphate hydrolases"/>
    <property type="match status" value="1"/>
</dbReference>
<dbReference type="InterPro" id="IPR027417">
    <property type="entry name" value="P-loop_NTPase"/>
</dbReference>
<dbReference type="CDD" id="cd02037">
    <property type="entry name" value="Mrp_NBP35"/>
    <property type="match status" value="1"/>
</dbReference>
<dbReference type="Gene3D" id="3.30.300.130">
    <property type="entry name" value="Fe-S cluster assembly (FSCA)"/>
    <property type="match status" value="1"/>
</dbReference>
<dbReference type="PANTHER" id="PTHR42961:SF2">
    <property type="entry name" value="IRON-SULFUR PROTEIN NUBPL"/>
    <property type="match status" value="1"/>
</dbReference>
<dbReference type="InterPro" id="IPR000808">
    <property type="entry name" value="Mrp-like_CS"/>
</dbReference>
<comment type="similarity">
    <text evidence="1">In the N-terminal section; belongs to the MIP18 family.</text>
</comment>
<evidence type="ECO:0000313" key="13">
    <source>
        <dbReference type="Proteomes" id="UP000503336"/>
    </source>
</evidence>
<evidence type="ECO:0000259" key="11">
    <source>
        <dbReference type="Pfam" id="PF01883"/>
    </source>
</evidence>
<accession>A0A7L5C0Q5</accession>
<comment type="similarity">
    <text evidence="2">In the C-terminal section; belongs to the Mrp/NBP35 ATP-binding proteins family.</text>
</comment>
<sequence>MSAPSRETVLDALRAVVGGDDGRDIVTAGMITGLSVADGAVRFAIEVDPARGAALEPLRQAAEAAVKAVPGVTDVIAALTAHSDAPSAPATAKGAPPDLGTRAKPGDKPLRPPPPAPNGGKVDGVERIIAVGSGKGGVGKSTVSANLAVALAMEGWRVGLLDADVYGPSQPRMLGIEGRPASPDGKTIVPLRGYGVKCMSMGFLTGESESVIWRGPMLMSAVTQMLYQVAWAPLDFLIIDLPPGTGDVQLTLSQKTKLTGAVVVSTPQDVALLDARKAIDMFAKIDIPILGVIENMATFCCPNCGHETQIFGHGGAEAEAVKIGAPFLGRVPLALEVRTTSDEGTPIVASKPDSAEAERFRDMARALAEGVGAHAPNAAYPV</sequence>
<dbReference type="Proteomes" id="UP000503336">
    <property type="component" value="Chromosome"/>
</dbReference>